<evidence type="ECO:0000313" key="2">
    <source>
        <dbReference type="Proteomes" id="UP001162640"/>
    </source>
</evidence>
<evidence type="ECO:0000313" key="1">
    <source>
        <dbReference type="EMBL" id="GMH64851.1"/>
    </source>
</evidence>
<proteinExistence type="predicted"/>
<name>A0A9W7A302_9STRA</name>
<protein>
    <submittedName>
        <fullName evidence="1">Uncharacterized protein</fullName>
    </submittedName>
</protein>
<gene>
    <name evidence="1" type="ORF">TL16_g04055</name>
</gene>
<dbReference type="EMBL" id="BLQM01000110">
    <property type="protein sequence ID" value="GMH64851.1"/>
    <property type="molecule type" value="Genomic_DNA"/>
</dbReference>
<reference evidence="2" key="1">
    <citation type="journal article" date="2023" name="Commun. Biol.">
        <title>Genome analysis of Parmales, the sister group of diatoms, reveals the evolutionary specialization of diatoms from phago-mixotrophs to photoautotrophs.</title>
        <authorList>
            <person name="Ban H."/>
            <person name="Sato S."/>
            <person name="Yoshikawa S."/>
            <person name="Yamada K."/>
            <person name="Nakamura Y."/>
            <person name="Ichinomiya M."/>
            <person name="Sato N."/>
            <person name="Blanc-Mathieu R."/>
            <person name="Endo H."/>
            <person name="Kuwata A."/>
            <person name="Ogata H."/>
        </authorList>
    </citation>
    <scope>NUCLEOTIDE SEQUENCE [LARGE SCALE GENOMIC DNA]</scope>
</reference>
<dbReference type="AlphaFoldDB" id="A0A9W7A302"/>
<sequence length="451" mass="49188">MVLPDMNPQFQGGRVNTRTFSMLESGSFSKTTPPALFDTPCAGMTDGNPVCACQINCGSQAPCPKTDAVCNKVDGCFEVATAPNNPWGTLKRAPSDEEMDIFSWSGMEYSMGDVEGLFGSLKGGDGRSSSKVTLENVAASGGVSELPQVTNQNRLCSGGTGYSTGRTPTLDELKGKTIGVAALTFGTPGTLLNSMNSWDQSGLLDIVDEKLLILNGENPAELALGLDYGFKILRPKDIPNVKMNPKYDNVVTIGAAFYYAMEQMTSDYVIFLEKDFMADFTLSKEEFIKELLGGVALLERGAWIIRLRSRTQQGCDSFKICGKGANWGAKNGNARKKNHWSFYCDNFASLPNAENMIAQCMDEPAYRCHTSYDTNWSLNAVMVEKSVMLEEKPRGGRDRDFVGGSLAGFGLSTYDAQDGFERLMIERDWGQYRIPVCISVGGIFYHAEVDG</sequence>
<accession>A0A9W7A302</accession>
<dbReference type="Proteomes" id="UP001162640">
    <property type="component" value="Unassembled WGS sequence"/>
</dbReference>
<organism evidence="1 2">
    <name type="scientific">Triparma laevis f. inornata</name>
    <dbReference type="NCBI Taxonomy" id="1714386"/>
    <lineage>
        <taxon>Eukaryota</taxon>
        <taxon>Sar</taxon>
        <taxon>Stramenopiles</taxon>
        <taxon>Ochrophyta</taxon>
        <taxon>Bolidophyceae</taxon>
        <taxon>Parmales</taxon>
        <taxon>Triparmaceae</taxon>
        <taxon>Triparma</taxon>
    </lineage>
</organism>
<comment type="caution">
    <text evidence="1">The sequence shown here is derived from an EMBL/GenBank/DDBJ whole genome shotgun (WGS) entry which is preliminary data.</text>
</comment>